<evidence type="ECO:0000256" key="4">
    <source>
        <dbReference type="ARBA" id="ARBA00023136"/>
    </source>
</evidence>
<sequence length="196" mass="21376">MSELNYFDIIVGIIIVLLGLKGIVNGLIREFFGIVGIVGGVYIASLFSDDLGAWVSQNVYEFANPSAASLVGFLVLLVCVWGLSLVIAEILHKLISFSSLVIMDKALGFVFAVLKISAIFAIIVYALSKIELVSHFSEKYTKNSILYPTLLEVGSRIIHLESLEVNGAGAKIEATQEKAEEIKDNAQETVQSMFEE</sequence>
<feature type="transmembrane region" description="Helical" evidence="6">
    <location>
        <begin position="31"/>
        <end position="47"/>
    </location>
</feature>
<evidence type="ECO:0000313" key="8">
    <source>
        <dbReference type="Proteomes" id="UP000249746"/>
    </source>
</evidence>
<gene>
    <name evidence="7" type="ORF">B6S12_05890</name>
</gene>
<dbReference type="Pfam" id="PF02674">
    <property type="entry name" value="Colicin_V"/>
    <property type="match status" value="1"/>
</dbReference>
<evidence type="ECO:0000256" key="3">
    <source>
        <dbReference type="ARBA" id="ARBA00022989"/>
    </source>
</evidence>
<keyword evidence="4 6" id="KW-0472">Membrane</keyword>
<dbReference type="InterPro" id="IPR003825">
    <property type="entry name" value="Colicin-V_CvpA"/>
</dbReference>
<comment type="caution">
    <text evidence="7">The sequence shown here is derived from an EMBL/GenBank/DDBJ whole genome shotgun (WGS) entry which is preliminary data.</text>
</comment>
<feature type="transmembrane region" description="Helical" evidence="6">
    <location>
        <begin position="107"/>
        <end position="127"/>
    </location>
</feature>
<dbReference type="AlphaFoldDB" id="A0A2W6NKY7"/>
<feature type="transmembrane region" description="Helical" evidence="6">
    <location>
        <begin position="67"/>
        <end position="87"/>
    </location>
</feature>
<keyword evidence="5" id="KW-0175">Coiled coil</keyword>
<comment type="subcellular location">
    <subcellularLocation>
        <location evidence="1">Membrane</location>
        <topology evidence="1">Multi-pass membrane protein</topology>
    </subcellularLocation>
</comment>
<feature type="transmembrane region" description="Helical" evidence="6">
    <location>
        <begin position="6"/>
        <end position="24"/>
    </location>
</feature>
<reference evidence="7 8" key="1">
    <citation type="submission" date="2017-03" db="EMBL/GenBank/DDBJ databases">
        <title>Genomic and clinical evidence uncovers the enterohepatic species Helicobacter valdiviensis as a potential human intestinal pathogen.</title>
        <authorList>
            <person name="Fresia P."/>
            <person name="Jara R."/>
            <person name="Sierra R."/>
            <person name="Ferres I."/>
            <person name="Greif G."/>
            <person name="Iraola G."/>
            <person name="Collado L."/>
        </authorList>
    </citation>
    <scope>NUCLEOTIDE SEQUENCE [LARGE SCALE GENOMIC DNA]</scope>
    <source>
        <strain evidence="7 8">WBE14</strain>
    </source>
</reference>
<dbReference type="RefSeq" id="WP_111229880.1">
    <property type="nucleotide sequence ID" value="NZ_NBIU01000014.1"/>
</dbReference>
<proteinExistence type="predicted"/>
<dbReference type="GO" id="GO:0016020">
    <property type="term" value="C:membrane"/>
    <property type="evidence" value="ECO:0007669"/>
    <property type="project" value="UniProtKB-SubCell"/>
</dbReference>
<feature type="coiled-coil region" evidence="5">
    <location>
        <begin position="165"/>
        <end position="196"/>
    </location>
</feature>
<dbReference type="OrthoDB" id="5334123at2"/>
<dbReference type="EMBL" id="NBIU01000014">
    <property type="protein sequence ID" value="PZT48076.1"/>
    <property type="molecule type" value="Genomic_DNA"/>
</dbReference>
<keyword evidence="8" id="KW-1185">Reference proteome</keyword>
<evidence type="ECO:0000256" key="1">
    <source>
        <dbReference type="ARBA" id="ARBA00004141"/>
    </source>
</evidence>
<dbReference type="PANTHER" id="PTHR37306">
    <property type="entry name" value="COLICIN V PRODUCTION PROTEIN"/>
    <property type="match status" value="1"/>
</dbReference>
<keyword evidence="2 6" id="KW-0812">Transmembrane</keyword>
<protein>
    <submittedName>
        <fullName evidence="7">Colicin V synthesis protein</fullName>
    </submittedName>
</protein>
<keyword evidence="3 6" id="KW-1133">Transmembrane helix</keyword>
<name>A0A2W6NKY7_9HELI</name>
<evidence type="ECO:0000256" key="2">
    <source>
        <dbReference type="ARBA" id="ARBA00022692"/>
    </source>
</evidence>
<dbReference type="GO" id="GO:0009403">
    <property type="term" value="P:toxin biosynthetic process"/>
    <property type="evidence" value="ECO:0007669"/>
    <property type="project" value="InterPro"/>
</dbReference>
<organism evidence="7 8">
    <name type="scientific">Helicobacter valdiviensis</name>
    <dbReference type="NCBI Taxonomy" id="1458358"/>
    <lineage>
        <taxon>Bacteria</taxon>
        <taxon>Pseudomonadati</taxon>
        <taxon>Campylobacterota</taxon>
        <taxon>Epsilonproteobacteria</taxon>
        <taxon>Campylobacterales</taxon>
        <taxon>Helicobacteraceae</taxon>
        <taxon>Helicobacter</taxon>
    </lineage>
</organism>
<accession>A0A2W6NKY7</accession>
<evidence type="ECO:0000256" key="5">
    <source>
        <dbReference type="SAM" id="Coils"/>
    </source>
</evidence>
<dbReference type="PANTHER" id="PTHR37306:SF1">
    <property type="entry name" value="COLICIN V PRODUCTION PROTEIN"/>
    <property type="match status" value="1"/>
</dbReference>
<evidence type="ECO:0000313" key="7">
    <source>
        <dbReference type="EMBL" id="PZT48076.1"/>
    </source>
</evidence>
<dbReference type="Proteomes" id="UP000249746">
    <property type="component" value="Unassembled WGS sequence"/>
</dbReference>
<evidence type="ECO:0000256" key="6">
    <source>
        <dbReference type="SAM" id="Phobius"/>
    </source>
</evidence>